<feature type="compositionally biased region" description="Low complexity" evidence="9">
    <location>
        <begin position="584"/>
        <end position="603"/>
    </location>
</feature>
<evidence type="ECO:0000313" key="12">
    <source>
        <dbReference type="EMBL" id="KAG8464166.1"/>
    </source>
</evidence>
<keyword evidence="6 10" id="KW-1133">Transmembrane helix</keyword>
<protein>
    <recommendedName>
        <fullName evidence="11">Calx-beta domain-containing protein</fullName>
    </recommendedName>
</protein>
<dbReference type="Pfam" id="PF03160">
    <property type="entry name" value="Calx-beta"/>
    <property type="match status" value="2"/>
</dbReference>
<evidence type="ECO:0000256" key="5">
    <source>
        <dbReference type="ARBA" id="ARBA00022837"/>
    </source>
</evidence>
<dbReference type="Proteomes" id="UP000751190">
    <property type="component" value="Unassembled WGS sequence"/>
</dbReference>
<feature type="transmembrane region" description="Helical" evidence="10">
    <location>
        <begin position="1061"/>
        <end position="1082"/>
    </location>
</feature>
<dbReference type="GO" id="GO:0030001">
    <property type="term" value="P:metal ion transport"/>
    <property type="evidence" value="ECO:0007669"/>
    <property type="project" value="TreeGrafter"/>
</dbReference>
<dbReference type="SUPFAM" id="SSF141072">
    <property type="entry name" value="CalX-like"/>
    <property type="match status" value="2"/>
</dbReference>
<feature type="transmembrane region" description="Helical" evidence="10">
    <location>
        <begin position="171"/>
        <end position="195"/>
    </location>
</feature>
<dbReference type="InterPro" id="IPR004837">
    <property type="entry name" value="NaCa_Exmemb"/>
</dbReference>
<feature type="domain" description="Calx-beta" evidence="11">
    <location>
        <begin position="641"/>
        <end position="738"/>
    </location>
</feature>
<name>A0A8J6CAK0_DIALT</name>
<feature type="transmembrane region" description="Helical" evidence="10">
    <location>
        <begin position="887"/>
        <end position="908"/>
    </location>
</feature>
<dbReference type="Gene3D" id="2.60.40.2030">
    <property type="match status" value="2"/>
</dbReference>
<feature type="transmembrane region" description="Helical" evidence="10">
    <location>
        <begin position="1020"/>
        <end position="1041"/>
    </location>
</feature>
<feature type="transmembrane region" description="Helical" evidence="10">
    <location>
        <begin position="207"/>
        <end position="230"/>
    </location>
</feature>
<feature type="domain" description="Calx-beta" evidence="11">
    <location>
        <begin position="453"/>
        <end position="543"/>
    </location>
</feature>
<dbReference type="Pfam" id="PF01699">
    <property type="entry name" value="Na_Ca_ex"/>
    <property type="match status" value="1"/>
</dbReference>
<evidence type="ECO:0000259" key="11">
    <source>
        <dbReference type="SMART" id="SM00237"/>
    </source>
</evidence>
<dbReference type="PANTHER" id="PTHR11878:SF65">
    <property type="entry name" value="NA_CA-EXCHANGE PROTEIN, ISOFORM G"/>
    <property type="match status" value="1"/>
</dbReference>
<feature type="transmembrane region" description="Helical" evidence="10">
    <location>
        <begin position="958"/>
        <end position="979"/>
    </location>
</feature>
<accession>A0A8J6CAK0</accession>
<reference evidence="12" key="1">
    <citation type="submission" date="2021-05" db="EMBL/GenBank/DDBJ databases">
        <title>The genome of the haptophyte Pavlova lutheri (Diacronema luteri, Pavlovales) - a model for lipid biosynthesis in eukaryotic algae.</title>
        <authorList>
            <person name="Hulatt C.J."/>
            <person name="Posewitz M.C."/>
        </authorList>
    </citation>
    <scope>NUCLEOTIDE SEQUENCE</scope>
    <source>
        <strain evidence="12">NIVA-4/92</strain>
    </source>
</reference>
<keyword evidence="5" id="KW-0106">Calcium</keyword>
<feature type="transmembrane region" description="Helical" evidence="10">
    <location>
        <begin position="78"/>
        <end position="98"/>
    </location>
</feature>
<evidence type="ECO:0000256" key="6">
    <source>
        <dbReference type="ARBA" id="ARBA00022989"/>
    </source>
</evidence>
<dbReference type="GO" id="GO:0016020">
    <property type="term" value="C:membrane"/>
    <property type="evidence" value="ECO:0007669"/>
    <property type="project" value="UniProtKB-SubCell"/>
</dbReference>
<comment type="subcellular location">
    <subcellularLocation>
        <location evidence="1">Membrane</location>
        <topology evidence="1">Multi-pass membrane protein</topology>
    </subcellularLocation>
</comment>
<dbReference type="GO" id="GO:0055085">
    <property type="term" value="P:transmembrane transport"/>
    <property type="evidence" value="ECO:0007669"/>
    <property type="project" value="InterPro"/>
</dbReference>
<evidence type="ECO:0000256" key="9">
    <source>
        <dbReference type="SAM" id="MobiDB-lite"/>
    </source>
</evidence>
<feature type="transmembrane region" description="Helical" evidence="10">
    <location>
        <begin position="12"/>
        <end position="32"/>
    </location>
</feature>
<feature type="region of interest" description="Disordered" evidence="9">
    <location>
        <begin position="560"/>
        <end position="614"/>
    </location>
</feature>
<keyword evidence="7" id="KW-0406">Ion transport</keyword>
<sequence>MGTQLHRAHKSIDGVCLATSTVVLGGVAYAALRVGARAFVLFEWGGARELLPHASSVECAPGLLLPLDEARERSWPNWLRACAYGVCVLYGLFGLALASDPLMQAVETIGARAPVREGARARTPTGGALRAPSAFGRLTLSGLSSSGPLLALALADAARARSGARATVAQLAPSAILGANAFGWLGALLVCSRALPRGEVRGLMLPSVLSTVGFVAWPAHAFCAAALCLVSPAVMRVWEAAIVLGCYVLLLLVAWRAQVGDTKRAAAAAVRDARDAHDARAATATAATALAIAIGVGDAGYARLGGRPSAGAGGAKGPAPAGADADASARLATSAVFARLARPPELPRALPPAHAKAAAAPLGGGPRGVERAAVTDVAHALLRLRLDPRVHSARTLALLIAAHALDAQGKSVAARRIEAVRALSGGRRPPAPRLRARARAHAPRALRTCGGVAAEVHFSAEGYAVYETEEAIAVPVLREPAAAHVRETVRVRSSDGSAHAGSDYEPVDAALHFARGQTRSEVHVRIVADLQVEGNETFDLTLYRSRGAAARAASARATGAAGAAGAGPPFEPSDAHAHDGGGEDAAPGQGASSGASPAARTSSPSPPHAGRERVAGARALAPRAGPVVDADGHRMVPVARAQVVITDVAGRGRFVFERTNYRMRESGVATVNVVRVDGFFGPAAVRYKTVGGLHTALACKQEGTLHFGHGELLRSISIELLNTLSVGPRHATFAIVLRAGDGAAERCEVCVVEDPHLPALCVAVRALVPEQAAQLRSVIYLGGGASSRATGGAVARARACCAQWARQLETAVTVFGAGEDFAEMQRREHGRAGNARAGADDDDDDDDDDDGAGAERLLPGPSAADRTLHLLALPWKVLFALAVPPPALLGGWAALAVALCAVCSIGALIGDGAHVLGCCAHVPVEAIAFGVLGGGFVLPDLLASRSAALADAHADVALGGPLCASATHALIGLGLPWLVGAARSRALQPPPSAEWRASVGEALAAAYPDGGVLVVRDADYLARVLAALAGAGLISILVLVVGGGSREHGAQVLGGGGARKAAVDVLFAALLGGVVATAVVYMPR</sequence>
<dbReference type="AlphaFoldDB" id="A0A8J6CAK0"/>
<evidence type="ECO:0000256" key="1">
    <source>
        <dbReference type="ARBA" id="ARBA00004141"/>
    </source>
</evidence>
<comment type="caution">
    <text evidence="12">The sequence shown here is derived from an EMBL/GenBank/DDBJ whole genome shotgun (WGS) entry which is preliminary data.</text>
</comment>
<evidence type="ECO:0000256" key="7">
    <source>
        <dbReference type="ARBA" id="ARBA00023065"/>
    </source>
</evidence>
<gene>
    <name evidence="12" type="ORF">KFE25_003229</name>
</gene>
<organism evidence="12 13">
    <name type="scientific">Diacronema lutheri</name>
    <name type="common">Unicellular marine alga</name>
    <name type="synonym">Monochrysis lutheri</name>
    <dbReference type="NCBI Taxonomy" id="2081491"/>
    <lineage>
        <taxon>Eukaryota</taxon>
        <taxon>Haptista</taxon>
        <taxon>Haptophyta</taxon>
        <taxon>Pavlovophyceae</taxon>
        <taxon>Pavlovales</taxon>
        <taxon>Pavlovaceae</taxon>
        <taxon>Diacronema</taxon>
    </lineage>
</organism>
<dbReference type="GO" id="GO:0007154">
    <property type="term" value="P:cell communication"/>
    <property type="evidence" value="ECO:0007669"/>
    <property type="project" value="InterPro"/>
</dbReference>
<evidence type="ECO:0000313" key="13">
    <source>
        <dbReference type="Proteomes" id="UP000751190"/>
    </source>
</evidence>
<dbReference type="SMART" id="SM00237">
    <property type="entry name" value="Calx_beta"/>
    <property type="match status" value="2"/>
</dbReference>
<proteinExistence type="predicted"/>
<keyword evidence="2 10" id="KW-0812">Transmembrane</keyword>
<dbReference type="InterPro" id="IPR051171">
    <property type="entry name" value="CaCA"/>
</dbReference>
<keyword evidence="7" id="KW-0813">Transport</keyword>
<dbReference type="InterPro" id="IPR038081">
    <property type="entry name" value="CalX-like_sf"/>
</dbReference>
<dbReference type="EMBL" id="JAGTXO010000013">
    <property type="protein sequence ID" value="KAG8464166.1"/>
    <property type="molecule type" value="Genomic_DNA"/>
</dbReference>
<dbReference type="PANTHER" id="PTHR11878">
    <property type="entry name" value="SODIUM/CALCIUM EXCHANGER"/>
    <property type="match status" value="1"/>
</dbReference>
<feature type="transmembrane region" description="Helical" evidence="10">
    <location>
        <begin position="915"/>
        <end position="938"/>
    </location>
</feature>
<keyword evidence="13" id="KW-1185">Reference proteome</keyword>
<evidence type="ECO:0000256" key="4">
    <source>
        <dbReference type="ARBA" id="ARBA00022737"/>
    </source>
</evidence>
<evidence type="ECO:0000256" key="8">
    <source>
        <dbReference type="ARBA" id="ARBA00023136"/>
    </source>
</evidence>
<keyword evidence="8 10" id="KW-0472">Membrane</keyword>
<feature type="compositionally biased region" description="Acidic residues" evidence="9">
    <location>
        <begin position="840"/>
        <end position="852"/>
    </location>
</feature>
<dbReference type="InterPro" id="IPR003644">
    <property type="entry name" value="Calx_beta"/>
</dbReference>
<keyword evidence="4" id="KW-0677">Repeat</keyword>
<evidence type="ECO:0000256" key="10">
    <source>
        <dbReference type="SAM" id="Phobius"/>
    </source>
</evidence>
<feature type="region of interest" description="Disordered" evidence="9">
    <location>
        <begin position="827"/>
        <end position="860"/>
    </location>
</feature>
<evidence type="ECO:0000256" key="3">
    <source>
        <dbReference type="ARBA" id="ARBA00022729"/>
    </source>
</evidence>
<keyword evidence="3" id="KW-0732">Signal</keyword>
<feature type="transmembrane region" description="Helical" evidence="10">
    <location>
        <begin position="237"/>
        <end position="255"/>
    </location>
</feature>
<evidence type="ECO:0000256" key="2">
    <source>
        <dbReference type="ARBA" id="ARBA00022692"/>
    </source>
</evidence>